<evidence type="ECO:0000313" key="2">
    <source>
        <dbReference type="Proteomes" id="UP000006968"/>
    </source>
</evidence>
<dbReference type="Proteomes" id="UP000006968">
    <property type="component" value="Chromosome XII"/>
</dbReference>
<organism evidence="1 2">
    <name type="scientific">Saccharomyces arboricola (strain H-6 / AS 2.3317 / CBS 10644)</name>
    <name type="common">Yeast</name>
    <dbReference type="NCBI Taxonomy" id="1160507"/>
    <lineage>
        <taxon>Eukaryota</taxon>
        <taxon>Fungi</taxon>
        <taxon>Dikarya</taxon>
        <taxon>Ascomycota</taxon>
        <taxon>Saccharomycotina</taxon>
        <taxon>Saccharomycetes</taxon>
        <taxon>Saccharomycetales</taxon>
        <taxon>Saccharomycetaceae</taxon>
        <taxon>Saccharomyces</taxon>
    </lineage>
</organism>
<keyword evidence="2" id="KW-1185">Reference proteome</keyword>
<protein>
    <submittedName>
        <fullName evidence="1">Ctf3p</fullName>
    </submittedName>
</protein>
<name>J8LKQ2_SACAR</name>
<evidence type="ECO:0000313" key="1">
    <source>
        <dbReference type="EMBL" id="EJS42607.1"/>
    </source>
</evidence>
<comment type="caution">
    <text evidence="1">The sequence shown here is derived from an EMBL/GenBank/DDBJ whole genome shotgun (WGS) entry which is preliminary data.</text>
</comment>
<dbReference type="CDD" id="cd22647">
    <property type="entry name" value="CTF3_NTD_HEAT"/>
    <property type="match status" value="1"/>
</dbReference>
<dbReference type="OrthoDB" id="6347512at2759"/>
<reference evidence="1 2" key="1">
    <citation type="journal article" date="2013" name="BMC Genomics">
        <title>High quality de novo sequencing and assembly of the Saccharomyces arboricolus genome.</title>
        <authorList>
            <person name="Liti G."/>
            <person name="Nguyen Ba A.N."/>
            <person name="Blythe M."/>
            <person name="Mueller C.A."/>
            <person name="Bergstroem A."/>
            <person name="Cubillos F.A."/>
            <person name="Dafhnis-Calas F."/>
            <person name="Khoshraftar S."/>
            <person name="Malla S."/>
            <person name="Mehta N."/>
            <person name="Siow C.C."/>
            <person name="Warringer J."/>
            <person name="Moses A.M."/>
            <person name="Louis E.J."/>
            <person name="Nieduszynski C.A."/>
        </authorList>
    </citation>
    <scope>NUCLEOTIDE SEQUENCE [LARGE SCALE GENOMIC DNA]</scope>
    <source>
        <strain evidence="2">H-6 / AS 2.3317 / CBS 10644</strain>
    </source>
</reference>
<dbReference type="AlphaFoldDB" id="J8LKQ2"/>
<dbReference type="HOGENOM" id="CLU_022668_0_0_1"/>
<sequence length="733" mass="84307">MSLVLDDIILSLTNADERTFPQTLKTTLRLLYEKSKQYGLSSPQLQRLVRLLCETSIIDTVTKVYIVENCFFPDDYLTKDLISEVISHLGTPTTFSRYRIQTPPVLQTALCKWLVHVYFLFPASSEWGRSVSGSIWLHLWQYSFLQKWITYLIIWQTTTPTDVKPWKLSIMKKCAMNPGYRDAPAAATLILQRFQCLVGVSSQIIELILTINCNKKTLKSHRNLKLDSRFLSTLQRVLSRTHPTNFPVETVQNTIDMFLNEIHQLGSASTRPLRLQSLATYSSSKGMVSLLEITSLKQLAQNWSQLHIPNDVDSLMAPSSNGNLLLYPKVMSRDSLKHLYPSIILIKNSCYASSPPYGWCIWQLKRCFAHQIETPRETISAIVSISSMDGELSTQIIQAFCNLKYLKLDESVMERICWGILPLWKPKLINGTREFFVKFMAGVFMWSTRNGHDNKQIFPEICLYVLQMITNWVLDDKLITLGLTLLHDIQNLLTLDKFFNNSTSNRFSTMALITSLNILTQMSTQSNSDYAIEYLIVGPTIMNKIFTSDDPLLLSTACRYLIATKNKLMQYPPTNKYVQTQNQYIMDLTNYLYRNKVLSSKTLFGIPTDFFKPIVENVYVPTADFKNLKFFTITGIPALSYTCTMVLKQLETIQNTTIKFSSDIINEETFKDFIRIKHDDIVQQGWINGVSNIHDLRVEILKYLGETDNPYREIAIFLFTYLKSLSKYNPEPS</sequence>
<proteinExistence type="predicted"/>
<accession>J8LKQ2</accession>
<dbReference type="EMBL" id="ALIE01000145">
    <property type="protein sequence ID" value="EJS42607.1"/>
    <property type="molecule type" value="Genomic_DNA"/>
</dbReference>
<gene>
    <name evidence="1" type="ORF">SU7_2369</name>
</gene>